<keyword evidence="2" id="KW-1185">Reference proteome</keyword>
<dbReference type="HOGENOM" id="CLU_173945_0_0_6"/>
<evidence type="ECO:0000313" key="1">
    <source>
        <dbReference type="EMBL" id="AHI29719.1"/>
    </source>
</evidence>
<gene>
    <name evidence="1" type="ORF">AU14_17655</name>
</gene>
<accession>W5YLD8</accession>
<dbReference type="Pfam" id="PF22745">
    <property type="entry name" value="Nlig-Ia"/>
    <property type="match status" value="1"/>
</dbReference>
<dbReference type="EMBL" id="CP007151">
    <property type="protein sequence ID" value="AHI29719.1"/>
    <property type="molecule type" value="Genomic_DNA"/>
</dbReference>
<proteinExistence type="predicted"/>
<dbReference type="Proteomes" id="UP000061489">
    <property type="component" value="Chromosome"/>
</dbReference>
<evidence type="ECO:0008006" key="3">
    <source>
        <dbReference type="Google" id="ProtNLM"/>
    </source>
</evidence>
<reference evidence="1 2" key="1">
    <citation type="journal article" date="2014" name="Genome Announc.">
        <title>Draft Genome Sequences of Marinobacter similis A3d10T and Marinobacter salarius R9SW1T.</title>
        <authorList>
            <person name="Ivanova E.P."/>
            <person name="Ng H.J."/>
            <person name="Webb H.K."/>
            <person name="Feng G."/>
            <person name="Oshima K."/>
            <person name="Hattori M."/>
            <person name="Ohkuma M."/>
            <person name="Sergeev A.F."/>
            <person name="Mikhailov V.V."/>
            <person name="Crawford R.J."/>
            <person name="Sawabe T."/>
        </authorList>
    </citation>
    <scope>NUCLEOTIDE SEQUENCE [LARGE SCALE GENOMIC DNA]</scope>
    <source>
        <strain evidence="1 2">A3d10</strain>
    </source>
</reference>
<dbReference type="AlphaFoldDB" id="W5YLD8"/>
<sequence length="96" mass="11597">MPNDAGSPVELIRRRRAQMLIHSYLYYWMGVTIVSDHQWQDWANELRDLQQQHPAPVGFYDEEFKDWTGDTGMHLPRDPWVMSKAQYIQRLFEMRN</sequence>
<organism evidence="1 2">
    <name type="scientific">Marinobacter similis</name>
    <dbReference type="NCBI Taxonomy" id="1420916"/>
    <lineage>
        <taxon>Bacteria</taxon>
        <taxon>Pseudomonadati</taxon>
        <taxon>Pseudomonadota</taxon>
        <taxon>Gammaproteobacteria</taxon>
        <taxon>Pseudomonadales</taxon>
        <taxon>Marinobacteraceae</taxon>
        <taxon>Marinobacter</taxon>
    </lineage>
</organism>
<dbReference type="KEGG" id="msx:AU14_17655"/>
<dbReference type="RefSeq" id="WP_041342891.1">
    <property type="nucleotide sequence ID" value="NZ_CP007151.1"/>
</dbReference>
<name>W5YLD8_9GAMM</name>
<protein>
    <recommendedName>
        <fullName evidence="3">NAD-dependent DNA ligase adenylation domain-containing protein</fullName>
    </recommendedName>
</protein>
<dbReference type="SUPFAM" id="SSF56091">
    <property type="entry name" value="DNA ligase/mRNA capping enzyme, catalytic domain"/>
    <property type="match status" value="1"/>
</dbReference>
<evidence type="ECO:0000313" key="2">
    <source>
        <dbReference type="Proteomes" id="UP000061489"/>
    </source>
</evidence>
<dbReference type="OrthoDB" id="2942615at2"/>
<dbReference type="STRING" id="1420916.AU14_17655"/>